<name>A0A151AKQ7_9CLOT</name>
<organism evidence="4 5">
    <name type="scientific">Clostridium colicanis DSM 13634</name>
    <dbReference type="NCBI Taxonomy" id="1121305"/>
    <lineage>
        <taxon>Bacteria</taxon>
        <taxon>Bacillati</taxon>
        <taxon>Bacillota</taxon>
        <taxon>Clostridia</taxon>
        <taxon>Eubacteriales</taxon>
        <taxon>Clostridiaceae</taxon>
        <taxon>Clostridium</taxon>
    </lineage>
</organism>
<reference evidence="4 5" key="1">
    <citation type="submission" date="2016-02" db="EMBL/GenBank/DDBJ databases">
        <title>Genome sequence of Clostridium colicanis DSM 13634.</title>
        <authorList>
            <person name="Poehlein A."/>
            <person name="Daniel R."/>
        </authorList>
    </citation>
    <scope>NUCLEOTIDE SEQUENCE [LARGE SCALE GENOMIC DNA]</scope>
    <source>
        <strain evidence="4 5">DSM 13634</strain>
    </source>
</reference>
<dbReference type="InterPro" id="IPR022029">
    <property type="entry name" value="YoaR-like_PG-bd"/>
</dbReference>
<accession>A0A151AKQ7</accession>
<evidence type="ECO:0000259" key="3">
    <source>
        <dbReference type="PROSITE" id="PS51109"/>
    </source>
</evidence>
<dbReference type="InterPro" id="IPR007391">
    <property type="entry name" value="Vancomycin_resist_VanW"/>
</dbReference>
<dbReference type="Pfam" id="PF04294">
    <property type="entry name" value="VanW"/>
    <property type="match status" value="1"/>
</dbReference>
<protein>
    <submittedName>
        <fullName evidence="4">Vancomycin B-type resistance protein VanW</fullName>
    </submittedName>
</protein>
<evidence type="ECO:0000256" key="1">
    <source>
        <dbReference type="ARBA" id="ARBA00022729"/>
    </source>
</evidence>
<dbReference type="PATRIC" id="fig|1121305.3.peg.2170"/>
<dbReference type="PANTHER" id="PTHR35788:SF1">
    <property type="entry name" value="EXPORTED PROTEIN"/>
    <property type="match status" value="1"/>
</dbReference>
<dbReference type="EMBL" id="LTBB01000012">
    <property type="protein sequence ID" value="KYH28216.1"/>
    <property type="molecule type" value="Genomic_DNA"/>
</dbReference>
<dbReference type="Pfam" id="PF12229">
    <property type="entry name" value="PG_binding_4"/>
    <property type="match status" value="1"/>
</dbReference>
<feature type="signal peptide" evidence="2">
    <location>
        <begin position="1"/>
        <end position="27"/>
    </location>
</feature>
<dbReference type="PANTHER" id="PTHR35788">
    <property type="entry name" value="EXPORTED PROTEIN-RELATED"/>
    <property type="match status" value="1"/>
</dbReference>
<dbReference type="SMART" id="SM01208">
    <property type="entry name" value="G5"/>
    <property type="match status" value="1"/>
</dbReference>
<comment type="caution">
    <text evidence="4">The sequence shown here is derived from an EMBL/GenBank/DDBJ whole genome shotgun (WGS) entry which is preliminary data.</text>
</comment>
<feature type="chain" id="PRO_5007577694" evidence="2">
    <location>
        <begin position="28"/>
        <end position="448"/>
    </location>
</feature>
<dbReference type="Gene3D" id="2.20.230.10">
    <property type="entry name" value="Resuscitation-promoting factor rpfb"/>
    <property type="match status" value="1"/>
</dbReference>
<keyword evidence="1 2" id="KW-0732">Signal</keyword>
<dbReference type="PROSITE" id="PS51109">
    <property type="entry name" value="G5"/>
    <property type="match status" value="1"/>
</dbReference>
<dbReference type="RefSeq" id="WP_061858972.1">
    <property type="nucleotide sequence ID" value="NZ_LTBB01000012.1"/>
</dbReference>
<keyword evidence="5" id="KW-1185">Reference proteome</keyword>
<evidence type="ECO:0000313" key="4">
    <source>
        <dbReference type="EMBL" id="KYH28216.1"/>
    </source>
</evidence>
<evidence type="ECO:0000313" key="5">
    <source>
        <dbReference type="Proteomes" id="UP000075374"/>
    </source>
</evidence>
<dbReference type="AlphaFoldDB" id="A0A151AKQ7"/>
<sequence length="448" mass="50517">MKKKTIFTTTILAVLAIGTISVSHVYATGNNWSDVIYPRVYIEDINVGGKHFDEVKELIRKNYSDPVLMKKIEVQVDDKIYTLDYSKIEAKYNIDEVIKEAFNYGKKENLLNKYRLIKGNGSKKFKLEFAYNSKPIDEFINKIEEEVNKDPKNAKISIINGKIKITPEVTGMKIQKDKLRQAIISQINGDISQKNIKIEAQVETIKPEITKEKLSSINTPIASFSTSFASSTEGRINNIELATKAINGTLLMPGETFSFNEVVGERTRARGYKEAGVIVNGEIEAGLGGGICQVSSTLYNAILHSGIKPYERRNHSLPSSYVAKGLDATVDWGNIDLKFKNTLDTPIYIEGYTLNKRVYFKVYSDKSLTKRSYEMATEVSVIHPTTKYINDPNRLEGETVVVKSPSNGYRVKVYRKTIENGKVIHTEFISNDYYAPKNGEIIRGTKKQ</sequence>
<dbReference type="InterPro" id="IPR011098">
    <property type="entry name" value="G5_dom"/>
</dbReference>
<feature type="domain" description="G5" evidence="3">
    <location>
        <begin position="368"/>
        <end position="447"/>
    </location>
</feature>
<dbReference type="InterPro" id="IPR052913">
    <property type="entry name" value="Glycopeptide_resist_protein"/>
</dbReference>
<evidence type="ECO:0000256" key="2">
    <source>
        <dbReference type="SAM" id="SignalP"/>
    </source>
</evidence>
<gene>
    <name evidence="4" type="primary">vanW_3</name>
    <name evidence="4" type="ORF">CLCOL_21690</name>
</gene>
<dbReference type="Pfam" id="PF07501">
    <property type="entry name" value="G5"/>
    <property type="match status" value="1"/>
</dbReference>
<dbReference type="Proteomes" id="UP000075374">
    <property type="component" value="Unassembled WGS sequence"/>
</dbReference>
<proteinExistence type="predicted"/>
<dbReference type="STRING" id="1121305.CLCOL_21690"/>